<feature type="compositionally biased region" description="Basic residues" evidence="1">
    <location>
        <begin position="61"/>
        <end position="73"/>
    </location>
</feature>
<sequence>MIFSRLTFAALSATVVLAQDDDSYYDSYYSEDSSYGLSEYGDSYGSLMADDGGFDMDARAGFKKNKKKKRKPRTTTPAPTTTEEPTTTTFPTTTTVQLKS</sequence>
<gene>
    <name evidence="3" type="ORF">GSOID_T00020830001</name>
</gene>
<feature type="chain" id="PRO_5003193882" evidence="2">
    <location>
        <begin position="19"/>
        <end position="100"/>
    </location>
</feature>
<feature type="signal peptide" evidence="2">
    <location>
        <begin position="1"/>
        <end position="18"/>
    </location>
</feature>
<feature type="region of interest" description="Disordered" evidence="1">
    <location>
        <begin position="61"/>
        <end position="100"/>
    </location>
</feature>
<feature type="compositionally biased region" description="Low complexity" evidence="1">
    <location>
        <begin position="74"/>
        <end position="100"/>
    </location>
</feature>
<proteinExistence type="predicted"/>
<dbReference type="AlphaFoldDB" id="E4YBM9"/>
<evidence type="ECO:0000313" key="3">
    <source>
        <dbReference type="EMBL" id="CBY32966.1"/>
    </source>
</evidence>
<dbReference type="Proteomes" id="UP000011014">
    <property type="component" value="Unassembled WGS sequence"/>
</dbReference>
<keyword evidence="2" id="KW-0732">Signal</keyword>
<evidence type="ECO:0000256" key="1">
    <source>
        <dbReference type="SAM" id="MobiDB-lite"/>
    </source>
</evidence>
<organism evidence="3">
    <name type="scientific">Oikopleura dioica</name>
    <name type="common">Tunicate</name>
    <dbReference type="NCBI Taxonomy" id="34765"/>
    <lineage>
        <taxon>Eukaryota</taxon>
        <taxon>Metazoa</taxon>
        <taxon>Chordata</taxon>
        <taxon>Tunicata</taxon>
        <taxon>Appendicularia</taxon>
        <taxon>Copelata</taxon>
        <taxon>Oikopleuridae</taxon>
        <taxon>Oikopleura</taxon>
    </lineage>
</organism>
<name>E4YBM9_OIKDI</name>
<accession>E4YBM9</accession>
<evidence type="ECO:0000256" key="2">
    <source>
        <dbReference type="SAM" id="SignalP"/>
    </source>
</evidence>
<protein>
    <submittedName>
        <fullName evidence="3">Uncharacterized protein</fullName>
    </submittedName>
</protein>
<dbReference type="EMBL" id="FN654384">
    <property type="protein sequence ID" value="CBY32966.1"/>
    <property type="molecule type" value="Genomic_DNA"/>
</dbReference>
<reference evidence="3" key="1">
    <citation type="journal article" date="2010" name="Science">
        <title>Plasticity of animal genome architecture unmasked by rapid evolution of a pelagic tunicate.</title>
        <authorList>
            <person name="Denoeud F."/>
            <person name="Henriet S."/>
            <person name="Mungpakdee S."/>
            <person name="Aury J.M."/>
            <person name="Da Silva C."/>
            <person name="Brinkmann H."/>
            <person name="Mikhaleva J."/>
            <person name="Olsen L.C."/>
            <person name="Jubin C."/>
            <person name="Canestro C."/>
            <person name="Bouquet J.M."/>
            <person name="Danks G."/>
            <person name="Poulain J."/>
            <person name="Campsteijn C."/>
            <person name="Adamski M."/>
            <person name="Cross I."/>
            <person name="Yadetie F."/>
            <person name="Muffato M."/>
            <person name="Louis A."/>
            <person name="Butcher S."/>
            <person name="Tsagkogeorga G."/>
            <person name="Konrad A."/>
            <person name="Singh S."/>
            <person name="Jensen M.F."/>
            <person name="Cong E.H."/>
            <person name="Eikeseth-Otteraa H."/>
            <person name="Noel B."/>
            <person name="Anthouard V."/>
            <person name="Porcel B.M."/>
            <person name="Kachouri-Lafond R."/>
            <person name="Nishino A."/>
            <person name="Ugolini M."/>
            <person name="Chourrout P."/>
            <person name="Nishida H."/>
            <person name="Aasland R."/>
            <person name="Huzurbazar S."/>
            <person name="Westhof E."/>
            <person name="Delsuc F."/>
            <person name="Lehrach H."/>
            <person name="Reinhardt R."/>
            <person name="Weissenbach J."/>
            <person name="Roy S.W."/>
            <person name="Artiguenave F."/>
            <person name="Postlethwait J.H."/>
            <person name="Manak J.R."/>
            <person name="Thompson E.M."/>
            <person name="Jaillon O."/>
            <person name="Du Pasquier L."/>
            <person name="Boudinot P."/>
            <person name="Liberles D.A."/>
            <person name="Volff J.N."/>
            <person name="Philippe H."/>
            <person name="Lenhard B."/>
            <person name="Roest Crollius H."/>
            <person name="Wincker P."/>
            <person name="Chourrout D."/>
        </authorList>
    </citation>
    <scope>NUCLEOTIDE SEQUENCE [LARGE SCALE GENOMIC DNA]</scope>
</reference>